<dbReference type="Proteomes" id="UP000095009">
    <property type="component" value="Unassembled WGS sequence"/>
</dbReference>
<feature type="transmembrane region" description="Helical" evidence="1">
    <location>
        <begin position="120"/>
        <end position="139"/>
    </location>
</feature>
<dbReference type="EMBL" id="KV454408">
    <property type="protein sequence ID" value="ODQ66180.1"/>
    <property type="molecule type" value="Genomic_DNA"/>
</dbReference>
<dbReference type="AlphaFoldDB" id="A0A1E3PLL4"/>
<evidence type="ECO:0000313" key="3">
    <source>
        <dbReference type="Proteomes" id="UP000095009"/>
    </source>
</evidence>
<organism evidence="2 3">
    <name type="scientific">Nadsonia fulvescens var. elongata DSM 6958</name>
    <dbReference type="NCBI Taxonomy" id="857566"/>
    <lineage>
        <taxon>Eukaryota</taxon>
        <taxon>Fungi</taxon>
        <taxon>Dikarya</taxon>
        <taxon>Ascomycota</taxon>
        <taxon>Saccharomycotina</taxon>
        <taxon>Dipodascomycetes</taxon>
        <taxon>Dipodascales</taxon>
        <taxon>Dipodascales incertae sedis</taxon>
        <taxon>Nadsonia</taxon>
    </lineage>
</organism>
<keyword evidence="1" id="KW-0812">Transmembrane</keyword>
<sequence>MSSQPPATTSRAPYTVPANYTICCNPLPNQVCYKNVPDQSGCDIYGNYLTPEEYSQYQWPYYKSLSGGVTPLGNSYACNLFSDDMVFFINVPQGYGCGPNGSVLAPDPSYTYGFVTSGGGSINSVWGLVLVSCFIIAIFA</sequence>
<reference evidence="2 3" key="1">
    <citation type="journal article" date="2016" name="Proc. Natl. Acad. Sci. U.S.A.">
        <title>Comparative genomics of biotechnologically important yeasts.</title>
        <authorList>
            <person name="Riley R."/>
            <person name="Haridas S."/>
            <person name="Wolfe K.H."/>
            <person name="Lopes M.R."/>
            <person name="Hittinger C.T."/>
            <person name="Goeker M."/>
            <person name="Salamov A.A."/>
            <person name="Wisecaver J.H."/>
            <person name="Long T.M."/>
            <person name="Calvey C.H."/>
            <person name="Aerts A.L."/>
            <person name="Barry K.W."/>
            <person name="Choi C."/>
            <person name="Clum A."/>
            <person name="Coughlan A.Y."/>
            <person name="Deshpande S."/>
            <person name="Douglass A.P."/>
            <person name="Hanson S.J."/>
            <person name="Klenk H.-P."/>
            <person name="LaButti K.M."/>
            <person name="Lapidus A."/>
            <person name="Lindquist E.A."/>
            <person name="Lipzen A.M."/>
            <person name="Meier-Kolthoff J.P."/>
            <person name="Ohm R.A."/>
            <person name="Otillar R.P."/>
            <person name="Pangilinan J.L."/>
            <person name="Peng Y."/>
            <person name="Rokas A."/>
            <person name="Rosa C.A."/>
            <person name="Scheuner C."/>
            <person name="Sibirny A.A."/>
            <person name="Slot J.C."/>
            <person name="Stielow J.B."/>
            <person name="Sun H."/>
            <person name="Kurtzman C.P."/>
            <person name="Blackwell M."/>
            <person name="Grigoriev I.V."/>
            <person name="Jeffries T.W."/>
        </authorList>
    </citation>
    <scope>NUCLEOTIDE SEQUENCE [LARGE SCALE GENOMIC DNA]</scope>
    <source>
        <strain evidence="2 3">DSM 6958</strain>
    </source>
</reference>
<accession>A0A1E3PLL4</accession>
<protein>
    <submittedName>
        <fullName evidence="2">Uncharacterized protein</fullName>
    </submittedName>
</protein>
<evidence type="ECO:0000313" key="2">
    <source>
        <dbReference type="EMBL" id="ODQ66180.1"/>
    </source>
</evidence>
<evidence type="ECO:0000256" key="1">
    <source>
        <dbReference type="SAM" id="Phobius"/>
    </source>
</evidence>
<gene>
    <name evidence="2" type="ORF">NADFUDRAFT_50104</name>
</gene>
<keyword evidence="3" id="KW-1185">Reference proteome</keyword>
<keyword evidence="1" id="KW-1133">Transmembrane helix</keyword>
<name>A0A1E3PLL4_9ASCO</name>
<keyword evidence="1" id="KW-0472">Membrane</keyword>
<proteinExistence type="predicted"/>